<evidence type="ECO:0000313" key="3">
    <source>
        <dbReference type="Proteomes" id="UP000598996"/>
    </source>
</evidence>
<organism evidence="2 3">
    <name type="scientific">Paractinoplanes lichenicola</name>
    <dbReference type="NCBI Taxonomy" id="2802976"/>
    <lineage>
        <taxon>Bacteria</taxon>
        <taxon>Bacillati</taxon>
        <taxon>Actinomycetota</taxon>
        <taxon>Actinomycetes</taxon>
        <taxon>Micromonosporales</taxon>
        <taxon>Micromonosporaceae</taxon>
        <taxon>Paractinoplanes</taxon>
    </lineage>
</organism>
<keyword evidence="3" id="KW-1185">Reference proteome</keyword>
<gene>
    <name evidence="2" type="ORF">JKJ07_30735</name>
</gene>
<dbReference type="EMBL" id="JAENHO010000009">
    <property type="protein sequence ID" value="MBL7258696.1"/>
    <property type="molecule type" value="Genomic_DNA"/>
</dbReference>
<dbReference type="SUPFAM" id="SSF52540">
    <property type="entry name" value="P-loop containing nucleoside triphosphate hydrolases"/>
    <property type="match status" value="1"/>
</dbReference>
<dbReference type="Proteomes" id="UP000598996">
    <property type="component" value="Unassembled WGS sequence"/>
</dbReference>
<dbReference type="InterPro" id="IPR045528">
    <property type="entry name" value="DO-GTPase2"/>
</dbReference>
<sequence>MTTVMLVAVAAILLTVVLGFVQKRKSNDTATDTGSIYVPVVPTFKIVALGMRGSGKTVYLASMYDEMMVAADDRSFYLQAEYSDAKILSQWKSEIVDPNRGFPPGTVATQLRKFTFGVRARNRGTPHTIMNLEYVDYAGGLLTDPDDPGSTAPAELHEYVSKAHALIIVIDGARLAQHIAGDDEGTVYLQEALRLLVTLVQDLPQPINFIITKWDLLQDLEDTPEASLRTVRGMLEEDPKFRALVRLQGSRRIVRLVPVSAVGAGFLDVENGEVRKHGAMRPVNVDVPIAAVIPDILERVRKDIEGLERQQAVEKLRRDLRIGPSGAVRELSMFLVEKAGMGVKALSLPAVEAIVDSVNNAYDVPGKRAERVKAVQDAANRMERESVHVQELRDYVIQEMRSRVRELERELPSARLEG</sequence>
<protein>
    <recommendedName>
        <fullName evidence="1">Double-GTPase 2 domain-containing protein</fullName>
    </recommendedName>
</protein>
<name>A0ABS1VW30_9ACTN</name>
<evidence type="ECO:0000259" key="1">
    <source>
        <dbReference type="Pfam" id="PF19993"/>
    </source>
</evidence>
<proteinExistence type="predicted"/>
<dbReference type="RefSeq" id="WP_202995359.1">
    <property type="nucleotide sequence ID" value="NZ_JAENHO010000009.1"/>
</dbReference>
<comment type="caution">
    <text evidence="2">The sequence shown here is derived from an EMBL/GenBank/DDBJ whole genome shotgun (WGS) entry which is preliminary data.</text>
</comment>
<feature type="domain" description="Double-GTPase 2" evidence="1">
    <location>
        <begin position="49"/>
        <end position="231"/>
    </location>
</feature>
<dbReference type="Pfam" id="PF19993">
    <property type="entry name" value="DO-GTPase2"/>
    <property type="match status" value="1"/>
</dbReference>
<reference evidence="2 3" key="1">
    <citation type="submission" date="2021-01" db="EMBL/GenBank/DDBJ databases">
        <title>Actinoplanes sp. nov. LDG1-01 isolated from lichen.</title>
        <authorList>
            <person name="Saeng-In P."/>
            <person name="Phongsopitanun W."/>
            <person name="Kanchanasin P."/>
            <person name="Yuki M."/>
            <person name="Kudo T."/>
            <person name="Ohkuma M."/>
            <person name="Tanasupawat S."/>
        </authorList>
    </citation>
    <scope>NUCLEOTIDE SEQUENCE [LARGE SCALE GENOMIC DNA]</scope>
    <source>
        <strain evidence="2 3">LDG1-01</strain>
    </source>
</reference>
<accession>A0ABS1VW30</accession>
<dbReference type="InterPro" id="IPR027417">
    <property type="entry name" value="P-loop_NTPase"/>
</dbReference>
<evidence type="ECO:0000313" key="2">
    <source>
        <dbReference type="EMBL" id="MBL7258696.1"/>
    </source>
</evidence>